<dbReference type="GO" id="GO:0005524">
    <property type="term" value="F:ATP binding"/>
    <property type="evidence" value="ECO:0007669"/>
    <property type="project" value="UniProtKB-UniRule"/>
</dbReference>
<keyword evidence="7" id="KW-0460">Magnesium</keyword>
<keyword evidence="7" id="KW-0963">Cytoplasm</keyword>
<comment type="catalytic activity">
    <reaction evidence="7">
        <text>shikimate + ATP = 3-phosphoshikimate + ADP + H(+)</text>
        <dbReference type="Rhea" id="RHEA:13121"/>
        <dbReference type="ChEBI" id="CHEBI:15378"/>
        <dbReference type="ChEBI" id="CHEBI:30616"/>
        <dbReference type="ChEBI" id="CHEBI:36208"/>
        <dbReference type="ChEBI" id="CHEBI:145989"/>
        <dbReference type="ChEBI" id="CHEBI:456216"/>
        <dbReference type="EC" id="2.7.1.71"/>
    </reaction>
</comment>
<dbReference type="EMBL" id="FZPD01000003">
    <property type="protein sequence ID" value="SNS97046.1"/>
    <property type="molecule type" value="Genomic_DNA"/>
</dbReference>
<comment type="subunit">
    <text evidence="7">Monomer.</text>
</comment>
<dbReference type="InterPro" id="IPR027417">
    <property type="entry name" value="P-loop_NTPase"/>
</dbReference>
<dbReference type="HAMAP" id="MF_00109">
    <property type="entry name" value="Shikimate_kinase"/>
    <property type="match status" value="1"/>
</dbReference>
<dbReference type="RefSeq" id="WP_089356565.1">
    <property type="nucleotide sequence ID" value="NZ_FZPD01000003.1"/>
</dbReference>
<dbReference type="GO" id="GO:0008652">
    <property type="term" value="P:amino acid biosynthetic process"/>
    <property type="evidence" value="ECO:0007669"/>
    <property type="project" value="UniProtKB-KW"/>
</dbReference>
<dbReference type="InterPro" id="IPR031322">
    <property type="entry name" value="Shikimate/glucono_kinase"/>
</dbReference>
<feature type="binding site" evidence="7">
    <location>
        <position position="119"/>
    </location>
    <ligand>
        <name>ATP</name>
        <dbReference type="ChEBI" id="CHEBI:30616"/>
    </ligand>
</feature>
<dbReference type="Gene3D" id="3.40.50.300">
    <property type="entry name" value="P-loop containing nucleotide triphosphate hydrolases"/>
    <property type="match status" value="1"/>
</dbReference>
<comment type="caution">
    <text evidence="7">Lacks conserved residue(s) required for the propagation of feature annotation.</text>
</comment>
<evidence type="ECO:0000256" key="1">
    <source>
        <dbReference type="ARBA" id="ARBA00022605"/>
    </source>
</evidence>
<keyword evidence="3 7" id="KW-0547">Nucleotide-binding</keyword>
<dbReference type="GO" id="GO:0004765">
    <property type="term" value="F:shikimate kinase activity"/>
    <property type="evidence" value="ECO:0007669"/>
    <property type="project" value="UniProtKB-UniRule"/>
</dbReference>
<evidence type="ECO:0000256" key="2">
    <source>
        <dbReference type="ARBA" id="ARBA00022679"/>
    </source>
</evidence>
<organism evidence="8 9">
    <name type="scientific">Ekhidna lutea</name>
    <dbReference type="NCBI Taxonomy" id="447679"/>
    <lineage>
        <taxon>Bacteria</taxon>
        <taxon>Pseudomonadati</taxon>
        <taxon>Bacteroidota</taxon>
        <taxon>Cytophagia</taxon>
        <taxon>Cytophagales</taxon>
        <taxon>Reichenbachiellaceae</taxon>
        <taxon>Ekhidna</taxon>
    </lineage>
</organism>
<feature type="binding site" evidence="7">
    <location>
        <position position="16"/>
    </location>
    <ligand>
        <name>Mg(2+)</name>
        <dbReference type="ChEBI" id="CHEBI:18420"/>
    </ligand>
</feature>
<name>A0A239ITD8_EKHLU</name>
<comment type="subcellular location">
    <subcellularLocation>
        <location evidence="7">Cytoplasm</location>
    </subcellularLocation>
</comment>
<proteinExistence type="inferred from homology"/>
<dbReference type="CDD" id="cd00464">
    <property type="entry name" value="SK"/>
    <property type="match status" value="1"/>
</dbReference>
<evidence type="ECO:0000256" key="4">
    <source>
        <dbReference type="ARBA" id="ARBA00022777"/>
    </source>
</evidence>
<feature type="binding site" evidence="7">
    <location>
        <position position="34"/>
    </location>
    <ligand>
        <name>substrate</name>
    </ligand>
</feature>
<keyword evidence="9" id="KW-1185">Reference proteome</keyword>
<protein>
    <recommendedName>
        <fullName evidence="7">Shikimate kinase</fullName>
        <shortName evidence="7">SK</shortName>
        <ecNumber evidence="7">2.7.1.71</ecNumber>
    </recommendedName>
</protein>
<gene>
    <name evidence="7" type="primary">aroK</name>
    <name evidence="8" type="ORF">SAMN05421640_1830</name>
</gene>
<evidence type="ECO:0000313" key="9">
    <source>
        <dbReference type="Proteomes" id="UP000198393"/>
    </source>
</evidence>
<dbReference type="UniPathway" id="UPA00053">
    <property type="reaction ID" value="UER00088"/>
</dbReference>
<comment type="function">
    <text evidence="7">Catalyzes the specific phosphorylation of the 3-hydroxyl group of shikimic acid using ATP as a cosubstrate.</text>
</comment>
<sequence length="157" mass="18077">MSQKIFLIGLPGAGKTTLGLDLAVDLGVQFVDLDQDIEKAEKCSIREIFELKGEAHFRQLEKYHLEKVINEIDSFVMATGGGTPCFFDNMEVMQKAGTICYINTPIEEIQMRIEKDTTRPLMKTNTLENLLDQRKEWYRRADHTIQKYKELIAVFKS</sequence>
<dbReference type="OrthoDB" id="9800332at2"/>
<dbReference type="GO" id="GO:0005829">
    <property type="term" value="C:cytosol"/>
    <property type="evidence" value="ECO:0007669"/>
    <property type="project" value="TreeGrafter"/>
</dbReference>
<keyword evidence="4 7" id="KW-0418">Kinase</keyword>
<comment type="cofactor">
    <cofactor evidence="7">
        <name>Mg(2+)</name>
        <dbReference type="ChEBI" id="CHEBI:18420"/>
    </cofactor>
    <text evidence="7">Binds 1 Mg(2+) ion per subunit.</text>
</comment>
<dbReference type="InterPro" id="IPR000623">
    <property type="entry name" value="Shikimate_kinase/TSH1"/>
</dbReference>
<dbReference type="PANTHER" id="PTHR21087:SF16">
    <property type="entry name" value="SHIKIMATE KINASE 1, CHLOROPLASTIC"/>
    <property type="match status" value="1"/>
</dbReference>
<feature type="binding site" evidence="7">
    <location>
        <position position="81"/>
    </location>
    <ligand>
        <name>substrate</name>
    </ligand>
</feature>
<dbReference type="GO" id="GO:0009073">
    <property type="term" value="P:aromatic amino acid family biosynthetic process"/>
    <property type="evidence" value="ECO:0007669"/>
    <property type="project" value="UniProtKB-KW"/>
</dbReference>
<dbReference type="PRINTS" id="PR01100">
    <property type="entry name" value="SHIKIMTKNASE"/>
</dbReference>
<evidence type="ECO:0000256" key="6">
    <source>
        <dbReference type="ARBA" id="ARBA00023141"/>
    </source>
</evidence>
<keyword evidence="6 7" id="KW-0057">Aromatic amino acid biosynthesis</keyword>
<dbReference type="PANTHER" id="PTHR21087">
    <property type="entry name" value="SHIKIMATE KINASE"/>
    <property type="match status" value="1"/>
</dbReference>
<feature type="binding site" evidence="7">
    <location>
        <position position="58"/>
    </location>
    <ligand>
        <name>substrate</name>
    </ligand>
</feature>
<keyword evidence="2 7" id="KW-0808">Transferase</keyword>
<keyword evidence="7" id="KW-0479">Metal-binding</keyword>
<evidence type="ECO:0000256" key="5">
    <source>
        <dbReference type="ARBA" id="ARBA00022840"/>
    </source>
</evidence>
<dbReference type="GO" id="GO:0000287">
    <property type="term" value="F:magnesium ion binding"/>
    <property type="evidence" value="ECO:0007669"/>
    <property type="project" value="UniProtKB-UniRule"/>
</dbReference>
<dbReference type="Pfam" id="PF01202">
    <property type="entry name" value="SKI"/>
    <property type="match status" value="1"/>
</dbReference>
<comment type="similarity">
    <text evidence="7">Belongs to the shikimate kinase family.</text>
</comment>
<keyword evidence="5 7" id="KW-0067">ATP-binding</keyword>
<feature type="binding site" evidence="7">
    <location>
        <position position="134"/>
    </location>
    <ligand>
        <name>substrate</name>
    </ligand>
</feature>
<dbReference type="Proteomes" id="UP000198393">
    <property type="component" value="Unassembled WGS sequence"/>
</dbReference>
<dbReference type="GO" id="GO:0009423">
    <property type="term" value="P:chorismate biosynthetic process"/>
    <property type="evidence" value="ECO:0007669"/>
    <property type="project" value="UniProtKB-UniRule"/>
</dbReference>
<dbReference type="AlphaFoldDB" id="A0A239ITD8"/>
<dbReference type="EC" id="2.7.1.71" evidence="7"/>
<reference evidence="8 9" key="1">
    <citation type="submission" date="2017-06" db="EMBL/GenBank/DDBJ databases">
        <authorList>
            <person name="Kim H.J."/>
            <person name="Triplett B.A."/>
        </authorList>
    </citation>
    <scope>NUCLEOTIDE SEQUENCE [LARGE SCALE GENOMIC DNA]</scope>
    <source>
        <strain evidence="8 9">DSM 19307</strain>
    </source>
</reference>
<comment type="pathway">
    <text evidence="7">Metabolic intermediate biosynthesis; chorismate biosynthesis; chorismate from D-erythrose 4-phosphate and phosphoenolpyruvate: step 5/7.</text>
</comment>
<accession>A0A239ITD8</accession>
<evidence type="ECO:0000313" key="8">
    <source>
        <dbReference type="EMBL" id="SNS97046.1"/>
    </source>
</evidence>
<keyword evidence="1 7" id="KW-0028">Amino-acid biosynthesis</keyword>
<evidence type="ECO:0000256" key="3">
    <source>
        <dbReference type="ARBA" id="ARBA00022741"/>
    </source>
</evidence>
<dbReference type="SUPFAM" id="SSF52540">
    <property type="entry name" value="P-loop containing nucleoside triphosphate hydrolases"/>
    <property type="match status" value="1"/>
</dbReference>
<evidence type="ECO:0000256" key="7">
    <source>
        <dbReference type="HAMAP-Rule" id="MF_00109"/>
    </source>
</evidence>
<feature type="binding site" evidence="7">
    <location>
        <begin position="12"/>
        <end position="17"/>
    </location>
    <ligand>
        <name>ATP</name>
        <dbReference type="ChEBI" id="CHEBI:30616"/>
    </ligand>
</feature>